<dbReference type="InterPro" id="IPR026575">
    <property type="entry name" value="GpdQ/CpdA-like"/>
</dbReference>
<evidence type="ECO:0000256" key="4">
    <source>
        <dbReference type="ARBA" id="ARBA00025742"/>
    </source>
</evidence>
<keyword evidence="7" id="KW-1185">Reference proteome</keyword>
<dbReference type="NCBIfam" id="NF008359">
    <property type="entry name" value="PRK11148.1"/>
    <property type="match status" value="1"/>
</dbReference>
<evidence type="ECO:0000313" key="7">
    <source>
        <dbReference type="Proteomes" id="UP001339883"/>
    </source>
</evidence>
<proteinExistence type="inferred from homology"/>
<accession>A0ABU6DTN3</accession>
<dbReference type="Pfam" id="PF00149">
    <property type="entry name" value="Metallophos"/>
    <property type="match status" value="1"/>
</dbReference>
<dbReference type="EC" id="3.1.4.53" evidence="6"/>
<dbReference type="Gene3D" id="3.60.21.10">
    <property type="match status" value="1"/>
</dbReference>
<evidence type="ECO:0000313" key="6">
    <source>
        <dbReference type="EMBL" id="MEB5476753.1"/>
    </source>
</evidence>
<evidence type="ECO:0000256" key="1">
    <source>
        <dbReference type="ARBA" id="ARBA00022723"/>
    </source>
</evidence>
<dbReference type="RefSeq" id="WP_195771571.1">
    <property type="nucleotide sequence ID" value="NZ_VTDN01000004.1"/>
</dbReference>
<dbReference type="SUPFAM" id="SSF56300">
    <property type="entry name" value="Metallo-dependent phosphatases"/>
    <property type="match status" value="1"/>
</dbReference>
<dbReference type="InterPro" id="IPR029052">
    <property type="entry name" value="Metallo-depent_PP-like"/>
</dbReference>
<dbReference type="GO" id="GO:0004115">
    <property type="term" value="F:3',5'-cyclic-AMP phosphodiesterase activity"/>
    <property type="evidence" value="ECO:0007669"/>
    <property type="project" value="UniProtKB-EC"/>
</dbReference>
<comment type="similarity">
    <text evidence="4">Belongs to the cyclic nucleotide phosphodiesterase class-III family.</text>
</comment>
<evidence type="ECO:0000259" key="5">
    <source>
        <dbReference type="Pfam" id="PF00149"/>
    </source>
</evidence>
<keyword evidence="1" id="KW-0479">Metal-binding</keyword>
<dbReference type="InterPro" id="IPR050884">
    <property type="entry name" value="CNP_phosphodiesterase-III"/>
</dbReference>
<feature type="domain" description="Calcineurin-like phosphoesterase" evidence="5">
    <location>
        <begin position="3"/>
        <end position="188"/>
    </location>
</feature>
<reference evidence="6 7" key="1">
    <citation type="submission" date="2019-08" db="EMBL/GenBank/DDBJ databases">
        <title>Five species of Acinetobacter isolated from floral nectar and animal pollinators.</title>
        <authorList>
            <person name="Hendry T.A."/>
        </authorList>
    </citation>
    <scope>NUCLEOTIDE SEQUENCE [LARGE SCALE GENOMIC DNA]</scope>
    <source>
        <strain evidence="6 7">MD18.27</strain>
    </source>
</reference>
<dbReference type="InterPro" id="IPR004843">
    <property type="entry name" value="Calcineurin-like_PHP"/>
</dbReference>
<evidence type="ECO:0000256" key="2">
    <source>
        <dbReference type="ARBA" id="ARBA00022801"/>
    </source>
</evidence>
<dbReference type="EMBL" id="VTDN01000004">
    <property type="protein sequence ID" value="MEB5476753.1"/>
    <property type="molecule type" value="Genomic_DNA"/>
</dbReference>
<keyword evidence="3" id="KW-0408">Iron</keyword>
<organism evidence="6 7">
    <name type="scientific">Acinetobacter pollinis</name>
    <dbReference type="NCBI Taxonomy" id="2605270"/>
    <lineage>
        <taxon>Bacteria</taxon>
        <taxon>Pseudomonadati</taxon>
        <taxon>Pseudomonadota</taxon>
        <taxon>Gammaproteobacteria</taxon>
        <taxon>Moraxellales</taxon>
        <taxon>Moraxellaceae</taxon>
        <taxon>Acinetobacter</taxon>
    </lineage>
</organism>
<sequence>MKTIIQISDTHLMDSCDEQFVKIDPELSFHQVMNDILEQNHKIDMIIHTGDIAQVAKPQTYSRYLSYMESLNIPFYQTPGNHDDLEIFPYPQNQPISFIHLDQWCIILLNSAVSGRIDGYIDKHQLQTLEELLQTHSNLHTIIGCHHHPVPMKSEWIDEHCLKNGNELIEILKNYPQVKGVINGHVHQETDVTLHQIRFLSVPSTSIQFKPKSKDFALDTIEPGYRCLYLHDNGHFETQVHRLDEHPHQINENISGY</sequence>
<dbReference type="Proteomes" id="UP001339883">
    <property type="component" value="Unassembled WGS sequence"/>
</dbReference>
<dbReference type="PANTHER" id="PTHR42988">
    <property type="entry name" value="PHOSPHOHYDROLASE"/>
    <property type="match status" value="1"/>
</dbReference>
<protein>
    <submittedName>
        <fullName evidence="6">3',5'-cyclic-AMP phosphodiesterase</fullName>
        <ecNumber evidence="6">3.1.4.53</ecNumber>
    </submittedName>
</protein>
<evidence type="ECO:0000256" key="3">
    <source>
        <dbReference type="ARBA" id="ARBA00023004"/>
    </source>
</evidence>
<gene>
    <name evidence="6" type="primary">cpdA</name>
    <name evidence="6" type="ORF">I2F25_06810</name>
</gene>
<dbReference type="PANTHER" id="PTHR42988:SF2">
    <property type="entry name" value="CYCLIC NUCLEOTIDE PHOSPHODIESTERASE CBUA0032-RELATED"/>
    <property type="match status" value="1"/>
</dbReference>
<name>A0ABU6DTN3_9GAMM</name>
<keyword evidence="2 6" id="KW-0378">Hydrolase</keyword>
<comment type="caution">
    <text evidence="6">The sequence shown here is derived from an EMBL/GenBank/DDBJ whole genome shotgun (WGS) entry which is preliminary data.</text>
</comment>
<dbReference type="CDD" id="cd07402">
    <property type="entry name" value="MPP_GpdQ"/>
    <property type="match status" value="1"/>
</dbReference>